<dbReference type="PANTHER" id="PTHR10803:SF26">
    <property type="entry name" value="ANION TRANSPORTER ATPASE-RELATED"/>
    <property type="match status" value="1"/>
</dbReference>
<evidence type="ECO:0000259" key="1">
    <source>
        <dbReference type="Pfam" id="PF02374"/>
    </source>
</evidence>
<dbReference type="GO" id="GO:0005524">
    <property type="term" value="F:ATP binding"/>
    <property type="evidence" value="ECO:0007669"/>
    <property type="project" value="InterPro"/>
</dbReference>
<name>A0A6J5Z7K1_9ZZZZ</name>
<dbReference type="GO" id="GO:0016887">
    <property type="term" value="F:ATP hydrolysis activity"/>
    <property type="evidence" value="ECO:0007669"/>
    <property type="project" value="InterPro"/>
</dbReference>
<protein>
    <submittedName>
        <fullName evidence="2">Unannotated protein</fullName>
    </submittedName>
</protein>
<dbReference type="Gene3D" id="3.40.50.300">
    <property type="entry name" value="P-loop containing nucleotide triphosphate hydrolases"/>
    <property type="match status" value="1"/>
</dbReference>
<accession>A0A6J5Z7K1</accession>
<dbReference type="Pfam" id="PF02374">
    <property type="entry name" value="ArsA_ATPase"/>
    <property type="match status" value="1"/>
</dbReference>
<dbReference type="EMBL" id="CAESAN010000010">
    <property type="protein sequence ID" value="CAB4336430.1"/>
    <property type="molecule type" value="Genomic_DNA"/>
</dbReference>
<reference evidence="2" key="1">
    <citation type="submission" date="2020-05" db="EMBL/GenBank/DDBJ databases">
        <authorList>
            <person name="Chiriac C."/>
            <person name="Salcher M."/>
            <person name="Ghai R."/>
            <person name="Kavagutti S V."/>
        </authorList>
    </citation>
    <scope>NUCLEOTIDE SEQUENCE</scope>
</reference>
<proteinExistence type="predicted"/>
<dbReference type="AlphaFoldDB" id="A0A6J5Z7K1"/>
<gene>
    <name evidence="2" type="ORF">UFOPK3547_00212</name>
</gene>
<dbReference type="PANTHER" id="PTHR10803">
    <property type="entry name" value="ARSENICAL PUMP-DRIVING ATPASE ARSENITE-TRANSLOCATING ATPASE"/>
    <property type="match status" value="1"/>
</dbReference>
<dbReference type="InterPro" id="IPR016300">
    <property type="entry name" value="ATPase_ArsA/GET3"/>
</dbReference>
<dbReference type="InterPro" id="IPR025723">
    <property type="entry name" value="ArsA/GET3_ATPase-like"/>
</dbReference>
<organism evidence="2">
    <name type="scientific">freshwater metagenome</name>
    <dbReference type="NCBI Taxonomy" id="449393"/>
    <lineage>
        <taxon>unclassified sequences</taxon>
        <taxon>metagenomes</taxon>
        <taxon>ecological metagenomes</taxon>
    </lineage>
</organism>
<dbReference type="SUPFAM" id="SSF52540">
    <property type="entry name" value="P-loop containing nucleoside triphosphate hydrolases"/>
    <property type="match status" value="1"/>
</dbReference>
<sequence>MAASLQETLADSSVVICAGSGGVGKTTTAAALAAGLAANGKRVAVVTIDPARRLADALGLERLTNQPERVDEDRFADAGLKIEGELWAMTLDSQRTFDELIETLSPDAKTRDEILGNRIYQQLSGAVAGSQEFTAVAKLYELDRSGRFDAIVLDTPPSRNALDFLDAPDRLTGFFEGRALKFLLAPTGFAARALGVGTGAILGVMKRITGVELLEDLSVFFQALGGLIDGFRERAEAVRELLADPHTSFVVVTSPQRDSADEAIFFAEKLRSAKMNFAALIVNRVHRLGDSEESVQTPAKLAGQLGERLGEPLGERVLASYSAAFELAARDQASITRLEEETGVASPVVIPELPGDIHDVDGLVAIHSRLFTSG</sequence>
<evidence type="ECO:0000313" key="2">
    <source>
        <dbReference type="EMBL" id="CAB4336430.1"/>
    </source>
</evidence>
<dbReference type="InterPro" id="IPR027417">
    <property type="entry name" value="P-loop_NTPase"/>
</dbReference>
<feature type="domain" description="ArsA/GET3 Anion-transporting ATPase-like" evidence="1">
    <location>
        <begin position="14"/>
        <end position="285"/>
    </location>
</feature>